<protein>
    <submittedName>
        <fullName evidence="2">Uncharacterized protein</fullName>
    </submittedName>
</protein>
<organism evidence="2 3">
    <name type="scientific">Daedalea quercina L-15889</name>
    <dbReference type="NCBI Taxonomy" id="1314783"/>
    <lineage>
        <taxon>Eukaryota</taxon>
        <taxon>Fungi</taxon>
        <taxon>Dikarya</taxon>
        <taxon>Basidiomycota</taxon>
        <taxon>Agaricomycotina</taxon>
        <taxon>Agaricomycetes</taxon>
        <taxon>Polyporales</taxon>
        <taxon>Fomitopsis</taxon>
    </lineage>
</organism>
<dbReference type="EMBL" id="KV429194">
    <property type="protein sequence ID" value="KZT63343.1"/>
    <property type="molecule type" value="Genomic_DNA"/>
</dbReference>
<accession>A0A165KMY1</accession>
<feature type="compositionally biased region" description="Polar residues" evidence="1">
    <location>
        <begin position="40"/>
        <end position="56"/>
    </location>
</feature>
<evidence type="ECO:0000256" key="1">
    <source>
        <dbReference type="SAM" id="MobiDB-lite"/>
    </source>
</evidence>
<sequence>EEDEDEEDEVQSQTGSQASDEIREDEEHSGLVSQADDEAQSPTGSHDQSIASSSTRAGDDKRPGTAVKTEKISPPVIAEQRTSSLGSKSKPTLAPTNEPAEPSSDKAKAGTKSKVPAQNTDSGVGSSSANQKLKKRKQQDESDAPASNARPKTRRRVEDTFPTPEALSPDIQEIFPSTPKPKPKAGADVELFLDLLLTTI</sequence>
<evidence type="ECO:0000313" key="2">
    <source>
        <dbReference type="EMBL" id="KZT63343.1"/>
    </source>
</evidence>
<reference evidence="2 3" key="1">
    <citation type="journal article" date="2016" name="Mol. Biol. Evol.">
        <title>Comparative Genomics of Early-Diverging Mushroom-Forming Fungi Provides Insights into the Origins of Lignocellulose Decay Capabilities.</title>
        <authorList>
            <person name="Nagy L.G."/>
            <person name="Riley R."/>
            <person name="Tritt A."/>
            <person name="Adam C."/>
            <person name="Daum C."/>
            <person name="Floudas D."/>
            <person name="Sun H."/>
            <person name="Yadav J.S."/>
            <person name="Pangilinan J."/>
            <person name="Larsson K.H."/>
            <person name="Matsuura K."/>
            <person name="Barry K."/>
            <person name="Labutti K."/>
            <person name="Kuo R."/>
            <person name="Ohm R.A."/>
            <person name="Bhattacharya S.S."/>
            <person name="Shirouzu T."/>
            <person name="Yoshinaga Y."/>
            <person name="Martin F.M."/>
            <person name="Grigoriev I.V."/>
            <person name="Hibbett D.S."/>
        </authorList>
    </citation>
    <scope>NUCLEOTIDE SEQUENCE [LARGE SCALE GENOMIC DNA]</scope>
    <source>
        <strain evidence="2 3">L-15889</strain>
    </source>
</reference>
<dbReference type="AlphaFoldDB" id="A0A165KMY1"/>
<feature type="non-terminal residue" evidence="2">
    <location>
        <position position="1"/>
    </location>
</feature>
<feature type="compositionally biased region" description="Acidic residues" evidence="1">
    <location>
        <begin position="1"/>
        <end position="10"/>
    </location>
</feature>
<keyword evidence="3" id="KW-1185">Reference proteome</keyword>
<feature type="compositionally biased region" description="Polar residues" evidence="1">
    <location>
        <begin position="116"/>
        <end position="131"/>
    </location>
</feature>
<evidence type="ECO:0000313" key="3">
    <source>
        <dbReference type="Proteomes" id="UP000076727"/>
    </source>
</evidence>
<proteinExistence type="predicted"/>
<feature type="compositionally biased region" description="Basic and acidic residues" evidence="1">
    <location>
        <begin position="57"/>
        <end position="71"/>
    </location>
</feature>
<feature type="region of interest" description="Disordered" evidence="1">
    <location>
        <begin position="1"/>
        <end position="185"/>
    </location>
</feature>
<gene>
    <name evidence="2" type="ORF">DAEQUDRAFT_770696</name>
</gene>
<feature type="compositionally biased region" description="Polar residues" evidence="1">
    <location>
        <begin position="80"/>
        <end position="90"/>
    </location>
</feature>
<name>A0A165KMY1_9APHY</name>
<dbReference type="Proteomes" id="UP000076727">
    <property type="component" value="Unassembled WGS sequence"/>
</dbReference>